<dbReference type="InterPro" id="IPR020084">
    <property type="entry name" value="NUDIX_hydrolase_CS"/>
</dbReference>
<accession>A0ABM9C4K3</accession>
<organism evidence="4 5">
    <name type="scientific">Paenibacillus allorhizoplanae</name>
    <dbReference type="NCBI Taxonomy" id="2905648"/>
    <lineage>
        <taxon>Bacteria</taxon>
        <taxon>Bacillati</taxon>
        <taxon>Bacillota</taxon>
        <taxon>Bacilli</taxon>
        <taxon>Bacillales</taxon>
        <taxon>Paenibacillaceae</taxon>
        <taxon>Paenibacillus</taxon>
    </lineage>
</organism>
<evidence type="ECO:0000256" key="2">
    <source>
        <dbReference type="ARBA" id="ARBA00022801"/>
    </source>
</evidence>
<gene>
    <name evidence="4" type="ORF">PAECIP111891_02449</name>
</gene>
<keyword evidence="2" id="KW-0378">Hydrolase</keyword>
<comment type="cofactor">
    <cofactor evidence="1">
        <name>Mg(2+)</name>
        <dbReference type="ChEBI" id="CHEBI:18420"/>
    </cofactor>
</comment>
<dbReference type="InterPro" id="IPR000086">
    <property type="entry name" value="NUDIX_hydrolase_dom"/>
</dbReference>
<evidence type="ECO:0000259" key="3">
    <source>
        <dbReference type="PROSITE" id="PS51462"/>
    </source>
</evidence>
<feature type="domain" description="Nudix hydrolase" evidence="3">
    <location>
        <begin position="2"/>
        <end position="143"/>
    </location>
</feature>
<comment type="caution">
    <text evidence="4">The sequence shown here is derived from an EMBL/GenBank/DDBJ whole genome shotgun (WGS) entry which is preliminary data.</text>
</comment>
<evidence type="ECO:0000313" key="4">
    <source>
        <dbReference type="EMBL" id="CAH1203855.1"/>
    </source>
</evidence>
<sequence>MKVRSGVKGIVIKNNRLLTIKKYDDKFEADYTLPGGGQEHSENLVETLQREFLEEVGCLIKVKQFVFLREYIGKNHHENNLIDPKTHVVDHVFICEIVDEHNIGNGIAPDEDCIGIEWIPVTNLNEFRFFPKGLIKNIIKIADGEIPHGFYTGDIN</sequence>
<reference evidence="4" key="1">
    <citation type="submission" date="2022-01" db="EMBL/GenBank/DDBJ databases">
        <authorList>
            <person name="Criscuolo A."/>
        </authorList>
    </citation>
    <scope>NUCLEOTIDE SEQUENCE</scope>
    <source>
        <strain evidence="4">CIP111891</strain>
    </source>
</reference>
<dbReference type="RefSeq" id="WP_236287387.1">
    <property type="nucleotide sequence ID" value="NZ_CAKMMW010000005.1"/>
</dbReference>
<dbReference type="SUPFAM" id="SSF55811">
    <property type="entry name" value="Nudix"/>
    <property type="match status" value="1"/>
</dbReference>
<dbReference type="PROSITE" id="PS51462">
    <property type="entry name" value="NUDIX"/>
    <property type="match status" value="1"/>
</dbReference>
<evidence type="ECO:0000313" key="5">
    <source>
        <dbReference type="Proteomes" id="UP000838821"/>
    </source>
</evidence>
<dbReference type="PANTHER" id="PTHR43046">
    <property type="entry name" value="GDP-MANNOSE MANNOSYL HYDROLASE"/>
    <property type="match status" value="1"/>
</dbReference>
<protein>
    <recommendedName>
        <fullName evidence="3">Nudix hydrolase domain-containing protein</fullName>
    </recommendedName>
</protein>
<keyword evidence="5" id="KW-1185">Reference proteome</keyword>
<proteinExistence type="predicted"/>
<evidence type="ECO:0000256" key="1">
    <source>
        <dbReference type="ARBA" id="ARBA00001946"/>
    </source>
</evidence>
<dbReference type="InterPro" id="IPR015797">
    <property type="entry name" value="NUDIX_hydrolase-like_dom_sf"/>
</dbReference>
<dbReference type="PANTHER" id="PTHR43046:SF14">
    <property type="entry name" value="MUTT_NUDIX FAMILY PROTEIN"/>
    <property type="match status" value="1"/>
</dbReference>
<dbReference type="PROSITE" id="PS00893">
    <property type="entry name" value="NUDIX_BOX"/>
    <property type="match status" value="1"/>
</dbReference>
<dbReference type="Pfam" id="PF00293">
    <property type="entry name" value="NUDIX"/>
    <property type="match status" value="1"/>
</dbReference>
<name>A0ABM9C4K3_9BACL</name>
<dbReference type="Gene3D" id="3.90.79.10">
    <property type="entry name" value="Nucleoside Triphosphate Pyrophosphohydrolase"/>
    <property type="match status" value="1"/>
</dbReference>
<dbReference type="Proteomes" id="UP000838821">
    <property type="component" value="Unassembled WGS sequence"/>
</dbReference>
<dbReference type="EMBL" id="CAKMMW010000005">
    <property type="protein sequence ID" value="CAH1203855.1"/>
    <property type="molecule type" value="Genomic_DNA"/>
</dbReference>